<dbReference type="VEuPathDB" id="FungiDB:F503_02435"/>
<dbReference type="EMBL" id="KE148153">
    <property type="protein sequence ID" value="EPE06307.1"/>
    <property type="molecule type" value="Genomic_DNA"/>
</dbReference>
<sequence length="141" mass="15247">MPSTAPRRPVLSDPSVLATMLPSALSLSPARLRAAAHSVHIGNDALHLKPSYSLVPSAQPIDAACVPPSSASDVHRRNPHVQLRVQARRRLRQCEKRSGTNVKCTPLTEVAQPGILHYCKSHLVPPDSAAVMYRSPRPATE</sequence>
<proteinExistence type="predicted"/>
<accession>S3C0N5</accession>
<organism evidence="1 2">
    <name type="scientific">Ophiostoma piceae (strain UAMH 11346)</name>
    <name type="common">Sap stain fungus</name>
    <dbReference type="NCBI Taxonomy" id="1262450"/>
    <lineage>
        <taxon>Eukaryota</taxon>
        <taxon>Fungi</taxon>
        <taxon>Dikarya</taxon>
        <taxon>Ascomycota</taxon>
        <taxon>Pezizomycotina</taxon>
        <taxon>Sordariomycetes</taxon>
        <taxon>Sordariomycetidae</taxon>
        <taxon>Ophiostomatales</taxon>
        <taxon>Ophiostomataceae</taxon>
        <taxon>Ophiostoma</taxon>
    </lineage>
</organism>
<dbReference type="Proteomes" id="UP000016923">
    <property type="component" value="Unassembled WGS sequence"/>
</dbReference>
<reference evidence="1 2" key="1">
    <citation type="journal article" date="2013" name="BMC Genomics">
        <title>The genome and transcriptome of the pine saprophyte Ophiostoma piceae, and a comparison with the bark beetle-associated pine pathogen Grosmannia clavigera.</title>
        <authorList>
            <person name="Haridas S."/>
            <person name="Wang Y."/>
            <person name="Lim L."/>
            <person name="Massoumi Alamouti S."/>
            <person name="Jackman S."/>
            <person name="Docking R."/>
            <person name="Robertson G."/>
            <person name="Birol I."/>
            <person name="Bohlmann J."/>
            <person name="Breuil C."/>
        </authorList>
    </citation>
    <scope>NUCLEOTIDE SEQUENCE [LARGE SCALE GENOMIC DNA]</scope>
    <source>
        <strain evidence="1 2">UAMH 11346</strain>
    </source>
</reference>
<evidence type="ECO:0000313" key="1">
    <source>
        <dbReference type="EMBL" id="EPE06307.1"/>
    </source>
</evidence>
<name>S3C0N5_OPHP1</name>
<dbReference type="HOGENOM" id="CLU_1825849_0_0_1"/>
<gene>
    <name evidence="1" type="ORF">F503_02435</name>
</gene>
<dbReference type="OrthoDB" id="3819893at2759"/>
<evidence type="ECO:0000313" key="2">
    <source>
        <dbReference type="Proteomes" id="UP000016923"/>
    </source>
</evidence>
<dbReference type="AlphaFoldDB" id="S3C0N5"/>
<protein>
    <submittedName>
        <fullName evidence="1">Uncharacterized protein</fullName>
    </submittedName>
</protein>
<keyword evidence="2" id="KW-1185">Reference proteome</keyword>